<feature type="transmembrane region" description="Helical" evidence="10">
    <location>
        <begin position="1031"/>
        <end position="1052"/>
    </location>
</feature>
<evidence type="ECO:0000256" key="2">
    <source>
        <dbReference type="ARBA" id="ARBA00022475"/>
    </source>
</evidence>
<feature type="transmembrane region" description="Helical" evidence="10">
    <location>
        <begin position="1090"/>
        <end position="1107"/>
    </location>
</feature>
<dbReference type="Gene3D" id="3.40.50.1000">
    <property type="entry name" value="HAD superfamily/HAD-like"/>
    <property type="match status" value="1"/>
</dbReference>
<dbReference type="GO" id="GO:0005886">
    <property type="term" value="C:plasma membrane"/>
    <property type="evidence" value="ECO:0007669"/>
    <property type="project" value="UniProtKB-SubCell"/>
</dbReference>
<dbReference type="Gene3D" id="2.70.150.10">
    <property type="entry name" value="Calcium-transporting ATPase, cytoplasmic transduction domain A"/>
    <property type="match status" value="1"/>
</dbReference>
<keyword evidence="5" id="KW-0067">ATP-binding</keyword>
<dbReference type="Proteomes" id="UP000011086">
    <property type="component" value="Unassembled WGS sequence"/>
</dbReference>
<evidence type="ECO:0000256" key="8">
    <source>
        <dbReference type="ARBA" id="ARBA00023136"/>
    </source>
</evidence>
<dbReference type="PANTHER" id="PTHR43294:SF21">
    <property type="entry name" value="CATION TRANSPORTING ATPASE"/>
    <property type="match status" value="1"/>
</dbReference>
<dbReference type="SUPFAM" id="SSF56784">
    <property type="entry name" value="HAD-like"/>
    <property type="match status" value="1"/>
</dbReference>
<dbReference type="InterPro" id="IPR044492">
    <property type="entry name" value="P_typ_ATPase_HD_dom"/>
</dbReference>
<dbReference type="InterPro" id="IPR006068">
    <property type="entry name" value="ATPase_P-typ_cation-transptr_C"/>
</dbReference>
<evidence type="ECO:0000256" key="1">
    <source>
        <dbReference type="ARBA" id="ARBA00004651"/>
    </source>
</evidence>
<feature type="transmembrane region" description="Helical" evidence="10">
    <location>
        <begin position="952"/>
        <end position="974"/>
    </location>
</feature>
<dbReference type="Pfam" id="PF00122">
    <property type="entry name" value="E1-E2_ATPase"/>
    <property type="match status" value="1"/>
</dbReference>
<dbReference type="GO" id="GO:0005391">
    <property type="term" value="F:P-type sodium:potassium-exchanging transporter activity"/>
    <property type="evidence" value="ECO:0007669"/>
    <property type="project" value="TreeGrafter"/>
</dbReference>
<keyword evidence="4" id="KW-0547">Nucleotide-binding</keyword>
<dbReference type="GO" id="GO:0005524">
    <property type="term" value="F:ATP binding"/>
    <property type="evidence" value="ECO:0007669"/>
    <property type="project" value="UniProtKB-KW"/>
</dbReference>
<dbReference type="GO" id="GO:0030007">
    <property type="term" value="P:intracellular potassium ion homeostasis"/>
    <property type="evidence" value="ECO:0007669"/>
    <property type="project" value="TreeGrafter"/>
</dbReference>
<dbReference type="SUPFAM" id="SSF81653">
    <property type="entry name" value="Calcium ATPase, transduction domain A"/>
    <property type="match status" value="1"/>
</dbReference>
<dbReference type="Pfam" id="PF00702">
    <property type="entry name" value="Hydrolase"/>
    <property type="match status" value="1"/>
</dbReference>
<dbReference type="SFLD" id="SFLDS00003">
    <property type="entry name" value="Haloacid_Dehalogenase"/>
    <property type="match status" value="1"/>
</dbReference>
<evidence type="ECO:0000256" key="10">
    <source>
        <dbReference type="SAM" id="Phobius"/>
    </source>
</evidence>
<keyword evidence="3 10" id="KW-0812">Transmembrane</keyword>
<dbReference type="SUPFAM" id="SSF81660">
    <property type="entry name" value="Metal cation-transporting ATPase, ATP-binding domain N"/>
    <property type="match status" value="1"/>
</dbReference>
<dbReference type="GO" id="GO:0036376">
    <property type="term" value="P:sodium ion export across plasma membrane"/>
    <property type="evidence" value="ECO:0007669"/>
    <property type="project" value="TreeGrafter"/>
</dbReference>
<protein>
    <submittedName>
        <fullName evidence="12">Calcium-transporting ATPase 1</fullName>
    </submittedName>
</protein>
<feature type="transmembrane region" description="Helical" evidence="10">
    <location>
        <begin position="291"/>
        <end position="310"/>
    </location>
</feature>
<dbReference type="PANTHER" id="PTHR43294">
    <property type="entry name" value="SODIUM/POTASSIUM-TRANSPORTING ATPASE SUBUNIT ALPHA"/>
    <property type="match status" value="1"/>
</dbReference>
<dbReference type="Pfam" id="PF00689">
    <property type="entry name" value="Cation_ATPase_C"/>
    <property type="match status" value="1"/>
</dbReference>
<dbReference type="PROSITE" id="PS00154">
    <property type="entry name" value="ATPASE_E1_E2"/>
    <property type="match status" value="1"/>
</dbReference>
<dbReference type="InterPro" id="IPR018303">
    <property type="entry name" value="ATPase_P-typ_P_site"/>
</dbReference>
<dbReference type="InterPro" id="IPR001757">
    <property type="entry name" value="P_typ_ATPase"/>
</dbReference>
<dbReference type="NCBIfam" id="TIGR01494">
    <property type="entry name" value="ATPase_P-type"/>
    <property type="match status" value="2"/>
</dbReference>
<feature type="transmembrane region" description="Helical" evidence="10">
    <location>
        <begin position="453"/>
        <end position="472"/>
    </location>
</feature>
<dbReference type="InterPro" id="IPR023214">
    <property type="entry name" value="HAD_sf"/>
</dbReference>
<keyword evidence="6" id="KW-1278">Translocase</keyword>
<dbReference type="FunFam" id="3.40.50.1000:FF:000001">
    <property type="entry name" value="Phospholipid-transporting ATPase IC"/>
    <property type="match status" value="1"/>
</dbReference>
<dbReference type="SFLD" id="SFLDF00027">
    <property type="entry name" value="p-type_atpase"/>
    <property type="match status" value="1"/>
</dbReference>
<feature type="region of interest" description="Disordered" evidence="9">
    <location>
        <begin position="122"/>
        <end position="159"/>
    </location>
</feature>
<dbReference type="SFLD" id="SFLDG00002">
    <property type="entry name" value="C1.7:_P-type_atpase_like"/>
    <property type="match status" value="1"/>
</dbReference>
<dbReference type="PRINTS" id="PR00121">
    <property type="entry name" value="NAKATPASE"/>
</dbReference>
<keyword evidence="2" id="KW-1003">Cell membrane</keyword>
<feature type="transmembrane region" description="Helical" evidence="10">
    <location>
        <begin position="980"/>
        <end position="1001"/>
    </location>
</feature>
<accession>A0AA97P9S2</accession>
<gene>
    <name evidence="12" type="ORF">OOU_Y34scaffold00060g1</name>
</gene>
<organism evidence="12">
    <name type="scientific">Pyricularia oryzae (strain Y34)</name>
    <name type="common">Rice blast fungus</name>
    <name type="synonym">Magnaporthe oryzae</name>
    <dbReference type="NCBI Taxonomy" id="1143189"/>
    <lineage>
        <taxon>Eukaryota</taxon>
        <taxon>Fungi</taxon>
        <taxon>Dikarya</taxon>
        <taxon>Ascomycota</taxon>
        <taxon>Pezizomycotina</taxon>
        <taxon>Sordariomycetes</taxon>
        <taxon>Sordariomycetidae</taxon>
        <taxon>Magnaporthales</taxon>
        <taxon>Pyriculariaceae</taxon>
        <taxon>Pyricularia</taxon>
    </lineage>
</organism>
<evidence type="ECO:0000256" key="3">
    <source>
        <dbReference type="ARBA" id="ARBA00022692"/>
    </source>
</evidence>
<dbReference type="GO" id="GO:1902600">
    <property type="term" value="P:proton transmembrane transport"/>
    <property type="evidence" value="ECO:0007669"/>
    <property type="project" value="TreeGrafter"/>
</dbReference>
<reference evidence="12" key="1">
    <citation type="journal article" date="2012" name="PLoS Genet.">
        <title>Comparative analysis of the genomes of two field isolates of the rice blast fungus Magnaporthe oryzae.</title>
        <authorList>
            <person name="Xue M."/>
            <person name="Yang J."/>
            <person name="Li Z."/>
            <person name="Hu S."/>
            <person name="Yao N."/>
            <person name="Dean R.A."/>
            <person name="Zhao W."/>
            <person name="Shen M."/>
            <person name="Zhang H."/>
            <person name="Li C."/>
            <person name="Liu L."/>
            <person name="Cao L."/>
            <person name="Xu X."/>
            <person name="Xing Y."/>
            <person name="Hsiang T."/>
            <person name="Zhang Z."/>
            <person name="Xu J.R."/>
            <person name="Peng Y.L."/>
        </authorList>
    </citation>
    <scope>NUCLEOTIDE SEQUENCE</scope>
    <source>
        <strain evidence="12">Y34</strain>
    </source>
</reference>
<evidence type="ECO:0000256" key="7">
    <source>
        <dbReference type="ARBA" id="ARBA00022989"/>
    </source>
</evidence>
<dbReference type="InterPro" id="IPR023298">
    <property type="entry name" value="ATPase_P-typ_TM_dom_sf"/>
</dbReference>
<feature type="transmembrane region" description="Helical" evidence="10">
    <location>
        <begin position="256"/>
        <end position="279"/>
    </location>
</feature>
<feature type="region of interest" description="Disordered" evidence="9">
    <location>
        <begin position="817"/>
        <end position="836"/>
    </location>
</feature>
<dbReference type="Gene3D" id="3.40.1110.10">
    <property type="entry name" value="Calcium-transporting ATPase, cytoplasmic domain N"/>
    <property type="match status" value="1"/>
</dbReference>
<feature type="domain" description="Cation-transporting P-type ATPase N-terminal" evidence="11">
    <location>
        <begin position="207"/>
        <end position="280"/>
    </location>
</feature>
<dbReference type="InterPro" id="IPR004014">
    <property type="entry name" value="ATPase_P-typ_cation-transptr_N"/>
</dbReference>
<dbReference type="GO" id="GO:0006883">
    <property type="term" value="P:intracellular sodium ion homeostasis"/>
    <property type="evidence" value="ECO:0007669"/>
    <property type="project" value="TreeGrafter"/>
</dbReference>
<feature type="transmembrane region" description="Helical" evidence="10">
    <location>
        <begin position="1128"/>
        <end position="1146"/>
    </location>
</feature>
<evidence type="ECO:0000256" key="9">
    <source>
        <dbReference type="SAM" id="MobiDB-lite"/>
    </source>
</evidence>
<evidence type="ECO:0000256" key="4">
    <source>
        <dbReference type="ARBA" id="ARBA00022741"/>
    </source>
</evidence>
<keyword evidence="8 10" id="KW-0472">Membrane</keyword>
<feature type="transmembrane region" description="Helical" evidence="10">
    <location>
        <begin position="492"/>
        <end position="516"/>
    </location>
</feature>
<evidence type="ECO:0000256" key="5">
    <source>
        <dbReference type="ARBA" id="ARBA00022840"/>
    </source>
</evidence>
<dbReference type="InterPro" id="IPR036412">
    <property type="entry name" value="HAD-like_sf"/>
</dbReference>
<evidence type="ECO:0000313" key="12">
    <source>
        <dbReference type="EMBL" id="ELQ44720.1"/>
    </source>
</evidence>
<dbReference type="InterPro" id="IPR008250">
    <property type="entry name" value="ATPase_P-typ_transduc_dom_A_sf"/>
</dbReference>
<dbReference type="Gene3D" id="1.20.1110.10">
    <property type="entry name" value="Calcium-transporting ATPase, transmembrane domain"/>
    <property type="match status" value="1"/>
</dbReference>
<feature type="transmembrane region" description="Helical" evidence="10">
    <location>
        <begin position="1152"/>
        <end position="1176"/>
    </location>
</feature>
<sequence>MDLMLLCTRRYNNEFLAERHGTSEEFVRVMQKCTSHDPLIPGPRNQRPIKLVYDFYSGGNPASIIVKQPSLGKIMRRQAAFKNWGSMIEELRIRRPTMPDEEKAAEELSKPGVDADLHITFHGVDADDERQRRGPGVGRSTSRASSRSSRRRLPQTSPYAGIPIQYRTLSIHESESRRVEAAAAEVGGDKSEKGISKQDQDYFAALNYHQLSTETICQQLNVSQDAGLSSTAAKTRIERDGPNVMPHPKTNYFKKILMYLFGGFCSVLWVGVIVFFICWQPLSDPPSPTNLALAILILIVIFLQAGFSAFQDWSTSNTMKSIQNLLPSETLVIRDGQEMRLPASELVAGDVVRISMGNKVPADMRLVSTSGDIRFDRAMLTGESDEVEGAVDATDENFLETRNIALMGTLVVNGSGTGVVVLTGTRSVMGRIAQAMSNVSEKETLIQREIVRFVKIIVCFTIALASLIAIAWGAWLRKDHPGFMSVVAMLNNVMGCVVAFIPEGMPIAVSLTLMIVARRMKASNILPKGLATVETLGCVNVVCSDKTGTLTQNKMTVSSVAFVDSESVPDDIFESNQEERPMAHALKLHEAAVLCNDATFEPTTTHLPVDERAVRGNATDAAVLRFAAQGERVSPVRPRKPDFKVPFNSKNKWMLTMFGDGKSTPGQQYTVFVKGAPDVLLPHCTNYWSAQGGEVRPLDGEARATLKGFQDKMSRRAERVILLCETTFTPKNTPGTNAFSDEVASEAIKTGLTVIALLGIIDPPRPETAHTISECRRAGIRFFMVTGDYGLTASAIARNIGLFRGSGEPDTVRKVQSRATPSADEMRQMRRQDEGGNGEVRSLLVEGPEIATLSTDDWDVVCEYQDVVFARTTPEQKLRIVTELQARHNVVAVTGDGVNDAPAMRKADVGVAVISGSDVAIEAADLVLMDKFDSIIDAIRLGRLVFQNLQKVISYLLPAGSYSEIAPVILNVFFGTPLPLSAFLMIIICVFTDLFLCLSLIMEKAEFDLLAIPPRDHRRDHLINARIYGQAYLFTGTMETTIAHSMFFLYMWRYAGMPVHELFFLYEGFGEGYRGYTQDQLNGFVATGQSVYFVTLVMLQWGNILAVRNRRMSIVQADPFTKQRRNPWLPLSMVLSLAIAVFVTQTPGIQNLFQTATVPIEFWFIPIPLALAILLADEGRKLLVRLFPKGPIARVACWYVRSDLPNLLARLLLLPRRRLGEIAWGGNHVREAGRPAGRKVAFGDRLTKTGVKANMHVLKSQPYTFLTMDGVLEDWTRAIIYFYNILKKS</sequence>
<dbReference type="InterPro" id="IPR023299">
    <property type="entry name" value="ATPase_P-typ_cyto_dom_N"/>
</dbReference>
<evidence type="ECO:0000259" key="11">
    <source>
        <dbReference type="SMART" id="SM00831"/>
    </source>
</evidence>
<feature type="compositionally biased region" description="Basic and acidic residues" evidence="9">
    <location>
        <begin position="824"/>
        <end position="834"/>
    </location>
</feature>
<evidence type="ECO:0000256" key="6">
    <source>
        <dbReference type="ARBA" id="ARBA00022967"/>
    </source>
</evidence>
<dbReference type="GO" id="GO:1990573">
    <property type="term" value="P:potassium ion import across plasma membrane"/>
    <property type="evidence" value="ECO:0007669"/>
    <property type="project" value="TreeGrafter"/>
</dbReference>
<dbReference type="Pfam" id="PF13246">
    <property type="entry name" value="Cation_ATPase"/>
    <property type="match status" value="1"/>
</dbReference>
<dbReference type="SUPFAM" id="SSF81665">
    <property type="entry name" value="Calcium ATPase, transmembrane domain M"/>
    <property type="match status" value="1"/>
</dbReference>
<dbReference type="Pfam" id="PF00690">
    <property type="entry name" value="Cation_ATPase_N"/>
    <property type="match status" value="1"/>
</dbReference>
<comment type="subcellular location">
    <subcellularLocation>
        <location evidence="1">Cell membrane</location>
        <topology evidence="1">Multi-pass membrane protein</topology>
    </subcellularLocation>
</comment>
<dbReference type="PRINTS" id="PR00119">
    <property type="entry name" value="CATATPASE"/>
</dbReference>
<dbReference type="GO" id="GO:0016887">
    <property type="term" value="F:ATP hydrolysis activity"/>
    <property type="evidence" value="ECO:0007669"/>
    <property type="project" value="InterPro"/>
</dbReference>
<keyword evidence="7 10" id="KW-1133">Transmembrane helix</keyword>
<dbReference type="InterPro" id="IPR059000">
    <property type="entry name" value="ATPase_P-type_domA"/>
</dbReference>
<dbReference type="EMBL" id="JH793140">
    <property type="protein sequence ID" value="ELQ44720.1"/>
    <property type="molecule type" value="Genomic_DNA"/>
</dbReference>
<dbReference type="InterPro" id="IPR050510">
    <property type="entry name" value="Cation_transp_ATPase_P-type"/>
</dbReference>
<dbReference type="SMART" id="SM00831">
    <property type="entry name" value="Cation_ATPase_N"/>
    <property type="match status" value="1"/>
</dbReference>
<proteinExistence type="predicted"/>
<name>A0AA97P9S2_PYRO3</name>